<feature type="domain" description="NAD(+)--protein-arginine ADP-ribosyltransferase Tre1-like N-terminal" evidence="4">
    <location>
        <begin position="50"/>
        <end position="241"/>
    </location>
</feature>
<feature type="transmembrane region" description="Helical" evidence="2">
    <location>
        <begin position="88"/>
        <end position="117"/>
    </location>
</feature>
<sequence length="450" mass="48935">MYLDYLVPSWFEIESRIIDAMGYQGGAHFIDHLNQAAPSLSLNLNRVKAVRSAFNQAEWQASVMLRQRFAELEIASIVDDLLRVVRDMAMIVAASTLTGGAIGAGFGAFAGGAGAIPFAGAGAAMGLKVSGWILGALGLASIAEFFVEGLPRIGEYYLDGIRIAWEGTRSDGLDPFSQEHPDTVSRAAHQIALGHVEVVVLLLGAIVSYLTRGRGDARVLAQEMAASSKGARLGQWMLKHEEGLKKRSDLQVPERRKGAVDDAQPQQPNRPAGKDKEPSKGKPGSMPLHTVPCFKADKLPTSKHGEFERQLKGQLKGQQDGLNRLTVKEFLENVVNPVKRDPGVARKARRELQKDLEERIQEELSQVMSPAEAKREATKQAKETIATLAALHNPDLSAGGKDLISDFGDRQVNSTIGPQWKSKLEGMKNAAERMAPDDHSALMNVKLHKC</sequence>
<evidence type="ECO:0000259" key="4">
    <source>
        <dbReference type="Pfam" id="PF21724"/>
    </source>
</evidence>
<gene>
    <name evidence="5" type="ORF">DVB73_23435</name>
</gene>
<dbReference type="AlphaFoldDB" id="A0AAD0VVY7"/>
<dbReference type="RefSeq" id="WP_016393859.1">
    <property type="nucleotide sequence ID" value="NZ_CP031146.1"/>
</dbReference>
<protein>
    <recommendedName>
        <fullName evidence="7">Novel toxin 15 domain-containing protein</fullName>
    </recommendedName>
</protein>
<organism evidence="5 6">
    <name type="scientific">Pseudomonas plecoglossicida</name>
    <dbReference type="NCBI Taxonomy" id="70775"/>
    <lineage>
        <taxon>Bacteria</taxon>
        <taxon>Pseudomonadati</taxon>
        <taxon>Pseudomonadota</taxon>
        <taxon>Gammaproteobacteria</taxon>
        <taxon>Pseudomonadales</taxon>
        <taxon>Pseudomonadaceae</taxon>
        <taxon>Pseudomonas</taxon>
    </lineage>
</organism>
<feature type="compositionally biased region" description="Basic and acidic residues" evidence="1">
    <location>
        <begin position="244"/>
        <end position="260"/>
    </location>
</feature>
<dbReference type="EMBL" id="CP031146">
    <property type="protein sequence ID" value="AXM98531.1"/>
    <property type="molecule type" value="Genomic_DNA"/>
</dbReference>
<dbReference type="SMR" id="A0AAD0VVY7"/>
<dbReference type="GeneID" id="49616380"/>
<dbReference type="InterPro" id="IPR049195">
    <property type="entry name" value="Tre1-like_N"/>
</dbReference>
<evidence type="ECO:0000259" key="3">
    <source>
        <dbReference type="Pfam" id="PF15604"/>
    </source>
</evidence>
<keyword evidence="2" id="KW-1133">Transmembrane helix</keyword>
<dbReference type="Proteomes" id="UP000256503">
    <property type="component" value="Chromosome"/>
</dbReference>
<reference evidence="5 6" key="1">
    <citation type="submission" date="2018-07" db="EMBL/GenBank/DDBJ databases">
        <title>Complete genome sequence of a Pseudomonas plecoglossicida strain pathogenic to the marine fish, Larimichthys crocea.</title>
        <authorList>
            <person name="Tao Z."/>
        </authorList>
    </citation>
    <scope>NUCLEOTIDE SEQUENCE [LARGE SCALE GENOMIC DNA]</scope>
    <source>
        <strain evidence="5 6">XSDHY-P</strain>
    </source>
</reference>
<evidence type="ECO:0000256" key="1">
    <source>
        <dbReference type="SAM" id="MobiDB-lite"/>
    </source>
</evidence>
<evidence type="ECO:0000313" key="6">
    <source>
        <dbReference type="Proteomes" id="UP000256503"/>
    </source>
</evidence>
<feature type="region of interest" description="Disordered" evidence="1">
    <location>
        <begin position="244"/>
        <end position="292"/>
    </location>
</feature>
<evidence type="ECO:0000313" key="5">
    <source>
        <dbReference type="EMBL" id="AXM98531.1"/>
    </source>
</evidence>
<dbReference type="Pfam" id="PF21724">
    <property type="entry name" value="DUF6861"/>
    <property type="match status" value="1"/>
</dbReference>
<dbReference type="Pfam" id="PF15604">
    <property type="entry name" value="Ntox15"/>
    <property type="match status" value="1"/>
</dbReference>
<keyword evidence="2" id="KW-0472">Membrane</keyword>
<proteinExistence type="predicted"/>
<name>A0AAD0VVY7_PSEDL</name>
<feature type="transmembrane region" description="Helical" evidence="2">
    <location>
        <begin position="129"/>
        <end position="147"/>
    </location>
</feature>
<feature type="domain" description="Novel toxin 15" evidence="3">
    <location>
        <begin position="312"/>
        <end position="449"/>
    </location>
</feature>
<evidence type="ECO:0008006" key="7">
    <source>
        <dbReference type="Google" id="ProtNLM"/>
    </source>
</evidence>
<keyword evidence="2" id="KW-0812">Transmembrane</keyword>
<evidence type="ECO:0000256" key="2">
    <source>
        <dbReference type="SAM" id="Phobius"/>
    </source>
</evidence>
<dbReference type="InterPro" id="IPR028949">
    <property type="entry name" value="Ntox15"/>
</dbReference>
<accession>A0AAD0VVY7</accession>